<accession>A0A4D8PES5</accession>
<dbReference type="EMBL" id="CP032321">
    <property type="protein sequence ID" value="QCN95914.1"/>
    <property type="molecule type" value="Genomic_DNA"/>
</dbReference>
<gene>
    <name evidence="1" type="primary">cas8c</name>
    <name evidence="1" type="ORF">D3093_11940</name>
</gene>
<evidence type="ECO:0000313" key="2">
    <source>
        <dbReference type="Proteomes" id="UP000298595"/>
    </source>
</evidence>
<reference evidence="1 2" key="1">
    <citation type="submission" date="2018-09" db="EMBL/GenBank/DDBJ databases">
        <title>Whole genome based analysis of evolution and adaptive divergence in Indian and Brazilian strains of Azospirillum brasilense.</title>
        <authorList>
            <person name="Singh C."/>
            <person name="Tripathi A.K."/>
        </authorList>
    </citation>
    <scope>NUCLEOTIDE SEQUENCE [LARGE SCALE GENOMIC DNA]</scope>
    <source>
        <strain evidence="1 2">MTCC4035</strain>
    </source>
</reference>
<evidence type="ECO:0000313" key="1">
    <source>
        <dbReference type="EMBL" id="QCN95914.1"/>
    </source>
</evidence>
<name>A0A4D8PES5_9PROT</name>
<sequence length="613" mass="67650">MILTELYRLYERLRDAGTLPPYGYSQQKVTGCIVLRADGSVFAVQDERADEKIGKKDKTVKRPSLVKVPQPPRRTFGVKAGFLCDSAGYLFGTAEGRAGRAEEQFAAARARHEAVLAGSNHPWARAVLAFFQTWTVGTAPEVADPDILSGWLVFRAMNEDDYVHDAPEIRAAWERAMDTETEAAVLGQCLVTGGYGQPIAPIHPAIGGVPGAQTAGAALVSFNAQAYESYGKSQNLNAPVSARVAHGYTAALNHLLSQRDKRHLVIGEVSVVFWTDRPTQFEDDAVLVAARPDIPPEDETRARAVKEALERLAQGRAALAPGEAGARFFVLGLSPNAARLAVRFWSSDSLGVMADRLARHLSDIDLVRQWEWQPRYPSLWALAMETKTKYRGDGDNAKPDPNDKGLAKLNGDLLRAVLVGGPYPASLLAVLLDRIRADHAVNHPRVALIKAVLTRRSRLAGTTAQAAQEEGNNLVGLDESRTETGYLLGRLFAVLERIQQEAADGRELNATIRDKYIGSASSTPKLIFHFLNRLAQQHLKKLRRDDQGAYRFLESRLQAITQNLRDYQDSLSVDDRGLFFVGYYHERHWLWLPKAERDALKTAQPGDPNIVPE</sequence>
<dbReference type="NCBIfam" id="TIGR01863">
    <property type="entry name" value="cas_Csd1"/>
    <property type="match status" value="1"/>
</dbReference>
<proteinExistence type="predicted"/>
<dbReference type="InterPro" id="IPR010144">
    <property type="entry name" value="CRISPR-assoc_prot_Csd1-typ"/>
</dbReference>
<protein>
    <submittedName>
        <fullName evidence="1">Type I-C CRISPR-associated protein Cas8c/Csd1</fullName>
    </submittedName>
</protein>
<dbReference type="AlphaFoldDB" id="A0A4D8PES5"/>
<organism evidence="1 2">
    <name type="scientific">Azospirillum argentinense</name>
    <dbReference type="NCBI Taxonomy" id="2970906"/>
    <lineage>
        <taxon>Bacteria</taxon>
        <taxon>Pseudomonadati</taxon>
        <taxon>Pseudomonadota</taxon>
        <taxon>Alphaproteobacteria</taxon>
        <taxon>Rhodospirillales</taxon>
        <taxon>Azospirillaceae</taxon>
        <taxon>Azospirillum</taxon>
    </lineage>
</organism>
<dbReference type="RefSeq" id="WP_137115626.1">
    <property type="nucleotide sequence ID" value="NZ_CP032321.1"/>
</dbReference>
<dbReference type="CDD" id="cd09757">
    <property type="entry name" value="Cas8c_I-C"/>
    <property type="match status" value="1"/>
</dbReference>
<dbReference type="Proteomes" id="UP000298595">
    <property type="component" value="Chromosome"/>
</dbReference>
<dbReference type="Pfam" id="PF09709">
    <property type="entry name" value="Cas_Csd1"/>
    <property type="match status" value="1"/>
</dbReference>
<dbReference type="KEGG" id="aare:D3093_11940"/>